<keyword evidence="5" id="KW-0804">Transcription</keyword>
<keyword evidence="10" id="KW-1185">Reference proteome</keyword>
<dbReference type="Proteomes" id="UP000092462">
    <property type="component" value="Unassembled WGS sequence"/>
</dbReference>
<keyword evidence="3" id="KW-0805">Transcription regulation</keyword>
<comment type="subunit">
    <text evidence="1">Self-associates forming complexes of several hundred monomers.</text>
</comment>
<accession>A0A1B0DCX0</accession>
<dbReference type="InterPro" id="IPR028002">
    <property type="entry name" value="Myb_DNA-bind_5"/>
</dbReference>
<organism evidence="9 10">
    <name type="scientific">Phlebotomus papatasi</name>
    <name type="common">Sandfly</name>
    <dbReference type="NCBI Taxonomy" id="29031"/>
    <lineage>
        <taxon>Eukaryota</taxon>
        <taxon>Metazoa</taxon>
        <taxon>Ecdysozoa</taxon>
        <taxon>Arthropoda</taxon>
        <taxon>Hexapoda</taxon>
        <taxon>Insecta</taxon>
        <taxon>Pterygota</taxon>
        <taxon>Neoptera</taxon>
        <taxon>Endopterygota</taxon>
        <taxon>Diptera</taxon>
        <taxon>Nematocera</taxon>
        <taxon>Psychodoidea</taxon>
        <taxon>Psychodidae</taxon>
        <taxon>Phlebotomus</taxon>
        <taxon>Phlebotomus</taxon>
    </lineage>
</organism>
<name>A0A1B0DCX0_PHLPP</name>
<proteinExistence type="predicted"/>
<dbReference type="GO" id="GO:0003677">
    <property type="term" value="F:DNA binding"/>
    <property type="evidence" value="ECO:0007669"/>
    <property type="project" value="UniProtKB-KW"/>
</dbReference>
<evidence type="ECO:0000256" key="2">
    <source>
        <dbReference type="ARBA" id="ARBA00016807"/>
    </source>
</evidence>
<feature type="region of interest" description="Disordered" evidence="7">
    <location>
        <begin position="186"/>
        <end position="221"/>
    </location>
</feature>
<reference evidence="9" key="1">
    <citation type="submission" date="2022-08" db="UniProtKB">
        <authorList>
            <consortium name="EnsemblMetazoa"/>
        </authorList>
    </citation>
    <scope>IDENTIFICATION</scope>
    <source>
        <strain evidence="9">Israel</strain>
    </source>
</reference>
<evidence type="ECO:0000256" key="5">
    <source>
        <dbReference type="ARBA" id="ARBA00023163"/>
    </source>
</evidence>
<dbReference type="EMBL" id="AJVK01014255">
    <property type="status" value="NOT_ANNOTATED_CDS"/>
    <property type="molecule type" value="Genomic_DNA"/>
</dbReference>
<evidence type="ECO:0000256" key="4">
    <source>
        <dbReference type="ARBA" id="ARBA00023125"/>
    </source>
</evidence>
<comment type="function">
    <text evidence="6">Involved in transvection phenomena (= synapsis-dependent gene expression), where the synaptic pairing of chromosomes carrying genes with which zeste interacts influences the expression of these genes. Zeste binds to DNA and stimulates transcription from a nearby promoter.</text>
</comment>
<evidence type="ECO:0000256" key="3">
    <source>
        <dbReference type="ARBA" id="ARBA00023015"/>
    </source>
</evidence>
<evidence type="ECO:0000259" key="8">
    <source>
        <dbReference type="Pfam" id="PF13873"/>
    </source>
</evidence>
<dbReference type="Pfam" id="PF13873">
    <property type="entry name" value="Myb_DNA-bind_5"/>
    <property type="match status" value="1"/>
</dbReference>
<dbReference type="EnsemblMetazoa" id="PPAI005741-RA">
    <property type="protein sequence ID" value="PPAI005741-PA"/>
    <property type="gene ID" value="PPAI005741"/>
</dbReference>
<dbReference type="AlphaFoldDB" id="A0A1B0DCX0"/>
<evidence type="ECO:0000256" key="7">
    <source>
        <dbReference type="SAM" id="MobiDB-lite"/>
    </source>
</evidence>
<evidence type="ECO:0000256" key="1">
    <source>
        <dbReference type="ARBA" id="ARBA00011764"/>
    </source>
</evidence>
<keyword evidence="4" id="KW-0238">DNA-binding</keyword>
<evidence type="ECO:0000313" key="9">
    <source>
        <dbReference type="EnsemblMetazoa" id="PPAI005741-PA"/>
    </source>
</evidence>
<dbReference type="VEuPathDB" id="VectorBase:PPAPM1_007522"/>
<feature type="domain" description="Myb/SANT-like DNA-binding" evidence="8">
    <location>
        <begin position="45"/>
        <end position="87"/>
    </location>
</feature>
<protein>
    <recommendedName>
        <fullName evidence="2">Regulatory protein zeste</fullName>
    </recommendedName>
</protein>
<evidence type="ECO:0000256" key="6">
    <source>
        <dbReference type="ARBA" id="ARBA00025466"/>
    </source>
</evidence>
<evidence type="ECO:0000313" key="10">
    <source>
        <dbReference type="Proteomes" id="UP000092462"/>
    </source>
</evidence>
<sequence length="282" mass="32702">MLLAFRKQHVDFINWGGTGKRSTAAQMAALVEFMEVHHQPVESGSILKQDNWKELANQLNMLGPPRKSAKEWRKVWNDFTSEIRKKVRTIEALRKGSLTIEAQINKKRYPSLTLLQHRALRFLQSRIGPQGGSYTTNPETSKVLNAEKDELEEKKEEMEDDASNQDPLILEKVEEIEILDMNADLENDDYDTDHMDHMDPMDPMEQESESAPAETQNAEVKSPIRDLCQQTLLAIEESNRLYRHTFREIKNTIDFALKELITTQNERLAIERENLKVKQEKN</sequence>
<dbReference type="VEuPathDB" id="VectorBase:PPAI005741"/>